<dbReference type="Gene3D" id="3.40.50.150">
    <property type="entry name" value="Vaccinia Virus protein VP39"/>
    <property type="match status" value="1"/>
</dbReference>
<dbReference type="InterPro" id="IPR002295">
    <property type="entry name" value="N4/N6-MTase_EcoPI_Mod-like"/>
</dbReference>
<organism evidence="6 7">
    <name type="scientific">Arthrobacter flavus</name>
    <dbReference type="NCBI Taxonomy" id="95172"/>
    <lineage>
        <taxon>Bacteria</taxon>
        <taxon>Bacillati</taxon>
        <taxon>Actinomycetota</taxon>
        <taxon>Actinomycetes</taxon>
        <taxon>Micrococcales</taxon>
        <taxon>Micrococcaceae</taxon>
        <taxon>Arthrobacter</taxon>
    </lineage>
</organism>
<keyword evidence="4" id="KW-0949">S-adenosyl-L-methionine</keyword>
<accession>A0ABW4Q7T8</accession>
<protein>
    <submittedName>
        <fullName evidence="6">Site-specific DNA-methyltransferase</fullName>
        <ecNumber evidence="6">2.1.1.-</ecNumber>
    </submittedName>
</protein>
<proteinExistence type="inferred from homology"/>
<keyword evidence="2 6" id="KW-0489">Methyltransferase</keyword>
<dbReference type="PRINTS" id="PR00506">
    <property type="entry name" value="D21N6MTFRASE"/>
</dbReference>
<keyword evidence="3 6" id="KW-0808">Transferase</keyword>
<dbReference type="PROSITE" id="PS00092">
    <property type="entry name" value="N6_MTASE"/>
    <property type="match status" value="1"/>
</dbReference>
<evidence type="ECO:0000256" key="4">
    <source>
        <dbReference type="ARBA" id="ARBA00022691"/>
    </source>
</evidence>
<evidence type="ECO:0000313" key="6">
    <source>
        <dbReference type="EMBL" id="MFD1846764.1"/>
    </source>
</evidence>
<dbReference type="EMBL" id="JBHUGA010000030">
    <property type="protein sequence ID" value="MFD1846764.1"/>
    <property type="molecule type" value="Genomic_DNA"/>
</dbReference>
<sequence>MVALEKRLIVNVVEYEGPKGRLELTWTNKHMRLLSKLGGGYEWTTPGDYRTSEVRLLHDVETVGKVHGKNDRAQDNLLIRGDALHALTALGNLPEFSKEYTGKVKLAYLDPPFNTGQAFTHYEDALEHSVWLTMMRDRLRQIKDLLAPDGSVWLHLDHVEVHRARVVMDEVFGPGNFVGDISWEKVYSPRMDAKQFSISQDSILVYSKSPGWRPNPFVIAPNPEQFRHIDDEGRPYRSDPLRKWGKNSARADRQNLWYGIEAPNGETVWPIKPNGTEGNWRWQESTYLERKDEVDWLDKGNGLQPYLRQYADESTTRPPETLWRTADVGHSQEGKAEIKKLFPTGNAFDTPKPERLMERIIYIGSDAGDIVLDCFAGSGTTAAVAHKMGRRWVTVEWEAATIERFTMPRLTRVVDGTDRGGVSTASFREAVGVLPDSVTPQNAYDALRALNAVVASGSIEGTASDAFKATLKVFRDSLKTQMVAEDRWGGGGGFRVLDVGPSMFTVDDDDVYLSRWAVGDQLGEAVAAQFDFTFEVTPPFAGRRGDVRLAVVDGFVNQEFVDYLLSSLDPGELIEIYATGVDPDAQTYIKQALRGSRLVKIPASIISSYRRANRRSSGLNWFGDHNSEESE</sequence>
<dbReference type="GO" id="GO:0032259">
    <property type="term" value="P:methylation"/>
    <property type="evidence" value="ECO:0007669"/>
    <property type="project" value="UniProtKB-KW"/>
</dbReference>
<evidence type="ECO:0000313" key="7">
    <source>
        <dbReference type="Proteomes" id="UP001597307"/>
    </source>
</evidence>
<dbReference type="Proteomes" id="UP001597307">
    <property type="component" value="Unassembled WGS sequence"/>
</dbReference>
<dbReference type="InterPro" id="IPR002941">
    <property type="entry name" value="DNA_methylase_N4/N6"/>
</dbReference>
<evidence type="ECO:0000256" key="2">
    <source>
        <dbReference type="ARBA" id="ARBA00022603"/>
    </source>
</evidence>
<evidence type="ECO:0000256" key="3">
    <source>
        <dbReference type="ARBA" id="ARBA00022679"/>
    </source>
</evidence>
<keyword evidence="7" id="KW-1185">Reference proteome</keyword>
<evidence type="ECO:0000256" key="1">
    <source>
        <dbReference type="ARBA" id="ARBA00006594"/>
    </source>
</evidence>
<dbReference type="EC" id="2.1.1.-" evidence="6"/>
<evidence type="ECO:0000259" key="5">
    <source>
        <dbReference type="Pfam" id="PF01555"/>
    </source>
</evidence>
<name>A0ABW4Q7T8_9MICC</name>
<dbReference type="InterPro" id="IPR029063">
    <property type="entry name" value="SAM-dependent_MTases_sf"/>
</dbReference>
<dbReference type="GO" id="GO:0008168">
    <property type="term" value="F:methyltransferase activity"/>
    <property type="evidence" value="ECO:0007669"/>
    <property type="project" value="UniProtKB-KW"/>
</dbReference>
<dbReference type="Pfam" id="PF01555">
    <property type="entry name" value="N6_N4_Mtase"/>
    <property type="match status" value="1"/>
</dbReference>
<dbReference type="RefSeq" id="WP_343878219.1">
    <property type="nucleotide sequence ID" value="NZ_BAAAIJ010000013.1"/>
</dbReference>
<gene>
    <name evidence="6" type="ORF">ACFSFX_09160</name>
</gene>
<feature type="domain" description="DNA methylase N-4/N-6" evidence="5">
    <location>
        <begin position="104"/>
        <end position="401"/>
    </location>
</feature>
<comment type="caution">
    <text evidence="6">The sequence shown here is derived from an EMBL/GenBank/DDBJ whole genome shotgun (WGS) entry which is preliminary data.</text>
</comment>
<reference evidence="7" key="1">
    <citation type="journal article" date="2019" name="Int. J. Syst. Evol. Microbiol.">
        <title>The Global Catalogue of Microorganisms (GCM) 10K type strain sequencing project: providing services to taxonomists for standard genome sequencing and annotation.</title>
        <authorList>
            <consortium name="The Broad Institute Genomics Platform"/>
            <consortium name="The Broad Institute Genome Sequencing Center for Infectious Disease"/>
            <person name="Wu L."/>
            <person name="Ma J."/>
        </authorList>
    </citation>
    <scope>NUCLEOTIDE SEQUENCE [LARGE SCALE GENOMIC DNA]</scope>
    <source>
        <strain evidence="7">JCM 11496</strain>
    </source>
</reference>
<comment type="similarity">
    <text evidence="1">Belongs to the N(4)/N(6)-methyltransferase family.</text>
</comment>
<dbReference type="InterPro" id="IPR002052">
    <property type="entry name" value="DNA_methylase_N6_adenine_CS"/>
</dbReference>
<dbReference type="SUPFAM" id="SSF53335">
    <property type="entry name" value="S-adenosyl-L-methionine-dependent methyltransferases"/>
    <property type="match status" value="1"/>
</dbReference>